<dbReference type="EMBL" id="FMYU01000004">
    <property type="protein sequence ID" value="SDC31742.1"/>
    <property type="molecule type" value="Genomic_DNA"/>
</dbReference>
<proteinExistence type="predicted"/>
<sequence length="475" mass="52328">MKKETTIGLFAFAIIVLFGAMTIKLGQISLTKRPTYTLYATFSNVSGLKNKAKVTVAGVEVGYVKNIELTPQGAKVAMEIYSNYKIPKDSICSISTTSLLGETYIEITQGKSNIYLANNQSFIYTQSAVGLNNVVRGASEVLNQQNRDNLAKALENIAVLTANLNEVVNENRAALRATILEAKQAMLAFNQAMSNINETVLQSRPDLKVALENAKTSMGKLNASLNNIYALTENVKEGKGTIGGLMTKDEIYNNINNATANIDEISRKINEGKGTVGKLVNDESVYDNLNSTLKDLKEYFGRMNRILVQANIQGNYLTRGGNSMGIAGVNIYTAPDRFYRIEAVNEKNYENTPNPSSQNTKTRITAEMGKRYNNIVIRGGIIESTFGVGADYYVTPDLKLTADAFDFNHSNDIRDHNAQVRIQASYRILRHFYLYGGVNDLLNSQSRSPFIGLGMKFTNEDLKYFAGAASSIPHN</sequence>
<evidence type="ECO:0000313" key="4">
    <source>
        <dbReference type="Proteomes" id="UP000199411"/>
    </source>
</evidence>
<evidence type="ECO:0000256" key="1">
    <source>
        <dbReference type="SAM" id="Coils"/>
    </source>
</evidence>
<reference evidence="4" key="1">
    <citation type="submission" date="2016-10" db="EMBL/GenBank/DDBJ databases">
        <authorList>
            <person name="Varghese N."/>
            <person name="Submissions S."/>
        </authorList>
    </citation>
    <scope>NUCLEOTIDE SEQUENCE [LARGE SCALE GENOMIC DNA]</scope>
    <source>
        <strain evidence="4">DSM 8415</strain>
    </source>
</reference>
<feature type="coiled-coil region" evidence="1">
    <location>
        <begin position="143"/>
        <end position="170"/>
    </location>
</feature>
<name>A0A1G6KKW0_9BACT</name>
<dbReference type="Proteomes" id="UP000199411">
    <property type="component" value="Unassembled WGS sequence"/>
</dbReference>
<dbReference type="Pfam" id="PF02470">
    <property type="entry name" value="MlaD"/>
    <property type="match status" value="1"/>
</dbReference>
<dbReference type="RefSeq" id="WP_092128087.1">
    <property type="nucleotide sequence ID" value="NZ_FMYU01000004.1"/>
</dbReference>
<dbReference type="InterPro" id="IPR003399">
    <property type="entry name" value="Mce/MlaD"/>
</dbReference>
<dbReference type="AlphaFoldDB" id="A0A1G6KKW0"/>
<organism evidence="3 4">
    <name type="scientific">Desulfurella multipotens</name>
    <dbReference type="NCBI Taxonomy" id="79269"/>
    <lineage>
        <taxon>Bacteria</taxon>
        <taxon>Pseudomonadati</taxon>
        <taxon>Campylobacterota</taxon>
        <taxon>Desulfurellia</taxon>
        <taxon>Desulfurellales</taxon>
        <taxon>Desulfurellaceae</taxon>
        <taxon>Desulfurella</taxon>
    </lineage>
</organism>
<keyword evidence="1" id="KW-0175">Coiled coil</keyword>
<keyword evidence="4" id="KW-1185">Reference proteome</keyword>
<accession>A0A1G6KKW0</accession>
<dbReference type="OrthoDB" id="9788420at2"/>
<feature type="domain" description="Mce/MlaD" evidence="2">
    <location>
        <begin position="34"/>
        <end position="110"/>
    </location>
</feature>
<evidence type="ECO:0000313" key="3">
    <source>
        <dbReference type="EMBL" id="SDC31742.1"/>
    </source>
</evidence>
<gene>
    <name evidence="3" type="ORF">SAMN05660835_00626</name>
</gene>
<protein>
    <submittedName>
        <fullName evidence="3">Phospholipid/cholesterol/gamma-HCH transport system substrate-binding protein</fullName>
    </submittedName>
</protein>
<evidence type="ECO:0000259" key="2">
    <source>
        <dbReference type="Pfam" id="PF02470"/>
    </source>
</evidence>
<dbReference type="PANTHER" id="PTHR33371:SF4">
    <property type="entry name" value="INTERMEMBRANE PHOSPHOLIPID TRANSPORT SYSTEM BINDING PROTEIN MLAD"/>
    <property type="match status" value="1"/>
</dbReference>
<dbReference type="InterPro" id="IPR052336">
    <property type="entry name" value="MlaD_Phospholipid_Transporter"/>
</dbReference>
<dbReference type="PANTHER" id="PTHR33371">
    <property type="entry name" value="INTERMEMBRANE PHOSPHOLIPID TRANSPORT SYSTEM BINDING PROTEIN MLAD-RELATED"/>
    <property type="match status" value="1"/>
</dbReference>